<reference evidence="2" key="4">
    <citation type="submission" date="2024-02" db="EMBL/GenBank/DDBJ databases">
        <title>Comparative genomics of Cryptococcus and Kwoniella reveals pathogenesis evolution and contrasting modes of karyotype evolution via chromosome fusion or intercentromeric recombination.</title>
        <authorList>
            <person name="Coelho M.A."/>
            <person name="David-Palma M."/>
            <person name="Shea T."/>
            <person name="Bowers K."/>
            <person name="McGinley-Smith S."/>
            <person name="Mohammad A.W."/>
            <person name="Gnirke A."/>
            <person name="Yurkov A.M."/>
            <person name="Nowrousian M."/>
            <person name="Sun S."/>
            <person name="Cuomo C.A."/>
            <person name="Heitman J."/>
        </authorList>
    </citation>
    <scope>NUCLEOTIDE SEQUENCE</scope>
    <source>
        <strain evidence="2">CBS 10737</strain>
    </source>
</reference>
<reference evidence="1" key="3">
    <citation type="submission" date="2016-07" db="EMBL/GenBank/DDBJ databases">
        <title>Evolution of pathogenesis and genome organization in the Tremellales.</title>
        <authorList>
            <person name="Cuomo C."/>
            <person name="Litvintseva A."/>
            <person name="Heitman J."/>
            <person name="Chen Y."/>
            <person name="Sun S."/>
            <person name="Springer D."/>
            <person name="Dromer F."/>
            <person name="Young S."/>
            <person name="Zeng Q."/>
            <person name="Chapman S."/>
            <person name="Gujja S."/>
            <person name="Saif S."/>
            <person name="Birren B."/>
        </authorList>
    </citation>
    <scope>NUCLEOTIDE SEQUENCE</scope>
    <source>
        <strain evidence="1">CBS 10737</strain>
    </source>
</reference>
<reference evidence="1" key="1">
    <citation type="submission" date="2013-07" db="EMBL/GenBank/DDBJ databases">
        <title>The Genome Sequence of Cryptococcus pinus CBS10737.</title>
        <authorList>
            <consortium name="The Broad Institute Genome Sequencing Platform"/>
            <person name="Cuomo C."/>
            <person name="Litvintseva A."/>
            <person name="Chen Y."/>
            <person name="Heitman J."/>
            <person name="Sun S."/>
            <person name="Springer D."/>
            <person name="Dromer F."/>
            <person name="Young S.K."/>
            <person name="Zeng Q."/>
            <person name="Gargeya S."/>
            <person name="Fitzgerald M."/>
            <person name="Abouelleil A."/>
            <person name="Alvarado L."/>
            <person name="Berlin A.M."/>
            <person name="Chapman S.B."/>
            <person name="Dewar J."/>
            <person name="Goldberg J."/>
            <person name="Griggs A."/>
            <person name="Gujja S."/>
            <person name="Hansen M."/>
            <person name="Howarth C."/>
            <person name="Imamovic A."/>
            <person name="Larimer J."/>
            <person name="McCowan C."/>
            <person name="Murphy C."/>
            <person name="Pearson M."/>
            <person name="Priest M."/>
            <person name="Roberts A."/>
            <person name="Saif S."/>
            <person name="Shea T."/>
            <person name="Sykes S."/>
            <person name="Wortman J."/>
            <person name="Nusbaum C."/>
            <person name="Birren B."/>
        </authorList>
    </citation>
    <scope>NUCLEOTIDE SEQUENCE [LARGE SCALE GENOMIC DNA]</scope>
    <source>
        <strain evidence="1">CBS 10737</strain>
    </source>
</reference>
<evidence type="ECO:0000313" key="3">
    <source>
        <dbReference type="Proteomes" id="UP000094020"/>
    </source>
</evidence>
<dbReference type="Proteomes" id="UP000094020">
    <property type="component" value="Chromosome 9"/>
</dbReference>
<reference evidence="2" key="2">
    <citation type="submission" date="2013-07" db="EMBL/GenBank/DDBJ databases">
        <authorList>
            <consortium name="The Broad Institute Genome Sequencing Platform"/>
            <person name="Cuomo C."/>
            <person name="Litvintseva A."/>
            <person name="Chen Y."/>
            <person name="Heitman J."/>
            <person name="Sun S."/>
            <person name="Springer D."/>
            <person name="Dromer F."/>
            <person name="Young S.K."/>
            <person name="Zeng Q."/>
            <person name="Gargeya S."/>
            <person name="Fitzgerald M."/>
            <person name="Abouelleil A."/>
            <person name="Alvarado L."/>
            <person name="Berlin A.M."/>
            <person name="Chapman S.B."/>
            <person name="Dewar J."/>
            <person name="Goldberg J."/>
            <person name="Griggs A."/>
            <person name="Gujja S."/>
            <person name="Hansen M."/>
            <person name="Howarth C."/>
            <person name="Imamovic A."/>
            <person name="Larimer J."/>
            <person name="McCowan C."/>
            <person name="Murphy C."/>
            <person name="Pearson M."/>
            <person name="Priest M."/>
            <person name="Roberts A."/>
            <person name="Saif S."/>
            <person name="Shea T."/>
            <person name="Sykes S."/>
            <person name="Wortman J."/>
            <person name="Nusbaum C."/>
            <person name="Birren B."/>
        </authorList>
    </citation>
    <scope>NUCLEOTIDE SEQUENCE</scope>
    <source>
        <strain evidence="2">CBS 10737</strain>
    </source>
</reference>
<evidence type="ECO:0000313" key="1">
    <source>
        <dbReference type="EMBL" id="OCF46522.1"/>
    </source>
</evidence>
<dbReference type="EMBL" id="KI894016">
    <property type="protein sequence ID" value="OCF46522.1"/>
    <property type="molecule type" value="Genomic_DNA"/>
</dbReference>
<proteinExistence type="predicted"/>
<protein>
    <submittedName>
        <fullName evidence="1">Uncharacterized protein</fullName>
    </submittedName>
</protein>
<dbReference type="GeneID" id="30175744"/>
<accession>A0A1B9HTC2</accession>
<keyword evidence="3" id="KW-1185">Reference proteome</keyword>
<dbReference type="EMBL" id="CP144527">
    <property type="protein sequence ID" value="WWC72773.1"/>
    <property type="molecule type" value="Genomic_DNA"/>
</dbReference>
<evidence type="ECO:0000313" key="2">
    <source>
        <dbReference type="EMBL" id="WWC72773.1"/>
    </source>
</evidence>
<gene>
    <name evidence="1" type="ORF">I206_07375</name>
    <name evidence="2" type="ORF">I206_106737</name>
</gene>
<dbReference type="AlphaFoldDB" id="A0A1B9HTC2"/>
<sequence length="232" mass="26638">MANRLIFPVQLRIPQVLQDLFEEDEEEEEEERISQNRTEIVFEPNLFNTSLNVNSTNGKPFEYTLTKPSLRNVKWTEDEAETRFSSIEDFKKSLASAGDLFYYYILKYKEFLGDDSVDMNREASKNYHLLAHHCKELIQSKGRGLVKFECQREDTSDCYDDFHSEPSRDASSGVDGSQCSSRAILDSLHNLVKDRLSADSILGPDNSMTLEETAELHRLISEQDSRSLFSTA</sequence>
<name>A0A1B9HTC2_9TREE</name>
<dbReference type="KEGG" id="kpin:30175744"/>
<organism evidence="1">
    <name type="scientific">Kwoniella pini CBS 10737</name>
    <dbReference type="NCBI Taxonomy" id="1296096"/>
    <lineage>
        <taxon>Eukaryota</taxon>
        <taxon>Fungi</taxon>
        <taxon>Dikarya</taxon>
        <taxon>Basidiomycota</taxon>
        <taxon>Agaricomycotina</taxon>
        <taxon>Tremellomycetes</taxon>
        <taxon>Tremellales</taxon>
        <taxon>Cryptococcaceae</taxon>
        <taxon>Kwoniella</taxon>
    </lineage>
</organism>
<dbReference type="RefSeq" id="XP_019007741.1">
    <property type="nucleotide sequence ID" value="XM_019159069.1"/>
</dbReference>